<name>A0A845QX08_9CLOT</name>
<sequence>MEKNRVQIDWLNKLYDDIYYSDLEDSEHSLDIISNLISDKEIKSTNKEDKNLVGIVVEVTEELVEFLESEDLNQSAEFISQKIEEIQNGEFDEAFREEYFPDFYDLEKDEEIPYEDLTVDIDINEDEDIPEDVDLDELDEY</sequence>
<accession>A0A845QX08</accession>
<proteinExistence type="predicted"/>
<dbReference type="Proteomes" id="UP000467132">
    <property type="component" value="Unassembled WGS sequence"/>
</dbReference>
<evidence type="ECO:0000313" key="1">
    <source>
        <dbReference type="EMBL" id="NBI05682.1"/>
    </source>
</evidence>
<dbReference type="RefSeq" id="WP_160196180.1">
    <property type="nucleotide sequence ID" value="NZ_QXXA01000004.1"/>
</dbReference>
<protein>
    <submittedName>
        <fullName evidence="1">Uncharacterized protein</fullName>
    </submittedName>
</protein>
<dbReference type="OrthoDB" id="1954608at2"/>
<dbReference type="AlphaFoldDB" id="A0A845QX08"/>
<evidence type="ECO:0000313" key="2">
    <source>
        <dbReference type="Proteomes" id="UP000467132"/>
    </source>
</evidence>
<gene>
    <name evidence="1" type="ORF">D3Z33_02285</name>
</gene>
<reference evidence="1 2" key="1">
    <citation type="submission" date="2018-08" db="EMBL/GenBank/DDBJ databases">
        <title>Murine metabolic-syndrome-specific gut microbial biobank.</title>
        <authorList>
            <person name="Liu C."/>
        </authorList>
    </citation>
    <scope>NUCLEOTIDE SEQUENCE [LARGE SCALE GENOMIC DNA]</scope>
    <source>
        <strain evidence="1 2">583</strain>
    </source>
</reference>
<dbReference type="EMBL" id="QXXA01000004">
    <property type="protein sequence ID" value="NBI05682.1"/>
    <property type="molecule type" value="Genomic_DNA"/>
</dbReference>
<organism evidence="1 2">
    <name type="scientific">Senegalia massiliensis</name>
    <dbReference type="NCBI Taxonomy" id="1720316"/>
    <lineage>
        <taxon>Bacteria</taxon>
        <taxon>Bacillati</taxon>
        <taxon>Bacillota</taxon>
        <taxon>Clostridia</taxon>
        <taxon>Eubacteriales</taxon>
        <taxon>Clostridiaceae</taxon>
        <taxon>Senegalia</taxon>
    </lineage>
</organism>
<comment type="caution">
    <text evidence="1">The sequence shown here is derived from an EMBL/GenBank/DDBJ whole genome shotgun (WGS) entry which is preliminary data.</text>
</comment>
<keyword evidence="2" id="KW-1185">Reference proteome</keyword>